<protein>
    <recommendedName>
        <fullName evidence="2">site-specific DNA-methyltransferase (cytosine-N(4)-specific)</fullName>
        <ecNumber evidence="2">2.1.1.113</ecNumber>
    </recommendedName>
</protein>
<gene>
    <name evidence="10" type="ORF">B1B_11565</name>
</gene>
<evidence type="ECO:0000259" key="9">
    <source>
        <dbReference type="Pfam" id="PF01555"/>
    </source>
</evidence>
<keyword evidence="7" id="KW-0238">DNA-binding</keyword>
<name>T0ZMK8_9ZZZZ</name>
<keyword evidence="4" id="KW-0808">Transferase</keyword>
<evidence type="ECO:0000256" key="7">
    <source>
        <dbReference type="ARBA" id="ARBA00023125"/>
    </source>
</evidence>
<evidence type="ECO:0000256" key="4">
    <source>
        <dbReference type="ARBA" id="ARBA00022679"/>
    </source>
</evidence>
<dbReference type="GO" id="GO:0003677">
    <property type="term" value="F:DNA binding"/>
    <property type="evidence" value="ECO:0007669"/>
    <property type="project" value="UniProtKB-KW"/>
</dbReference>
<dbReference type="GO" id="GO:0009307">
    <property type="term" value="P:DNA restriction-modification system"/>
    <property type="evidence" value="ECO:0007669"/>
    <property type="project" value="UniProtKB-KW"/>
</dbReference>
<evidence type="ECO:0000256" key="5">
    <source>
        <dbReference type="ARBA" id="ARBA00022691"/>
    </source>
</evidence>
<dbReference type="Pfam" id="PF01555">
    <property type="entry name" value="N6_N4_Mtase"/>
    <property type="match status" value="1"/>
</dbReference>
<feature type="domain" description="DNA methylase N-4/N-6" evidence="9">
    <location>
        <begin position="32"/>
        <end position="275"/>
    </location>
</feature>
<comment type="caution">
    <text evidence="10">The sequence shown here is derived from an EMBL/GenBank/DDBJ whole genome shotgun (WGS) entry which is preliminary data.</text>
</comment>
<dbReference type="Gene3D" id="3.40.50.150">
    <property type="entry name" value="Vaccinia Virus protein VP39"/>
    <property type="match status" value="1"/>
</dbReference>
<dbReference type="GO" id="GO:0008170">
    <property type="term" value="F:N-methyltransferase activity"/>
    <property type="evidence" value="ECO:0007669"/>
    <property type="project" value="InterPro"/>
</dbReference>
<dbReference type="PRINTS" id="PR00508">
    <property type="entry name" value="S21N4MTFRASE"/>
</dbReference>
<organism evidence="10">
    <name type="scientific">mine drainage metagenome</name>
    <dbReference type="NCBI Taxonomy" id="410659"/>
    <lineage>
        <taxon>unclassified sequences</taxon>
        <taxon>metagenomes</taxon>
        <taxon>ecological metagenomes</taxon>
    </lineage>
</organism>
<dbReference type="EC" id="2.1.1.113" evidence="2"/>
<evidence type="ECO:0000256" key="8">
    <source>
        <dbReference type="ARBA" id="ARBA00049120"/>
    </source>
</evidence>
<dbReference type="InterPro" id="IPR001091">
    <property type="entry name" value="RM_Methyltransferase"/>
</dbReference>
<dbReference type="InterPro" id="IPR017985">
    <property type="entry name" value="MeTrfase_CN4_CS"/>
</dbReference>
<sequence>MADPLAGEAPTTSHRIRCADGRTLPGTAPGSVDLVVTSPPYPMIRMWDEIFSRESPEVGRSLREGRGLAAFEGMHRLLDETWAACAQALRDGGFLCVNVGTPRAPWGDAFALYPNHARVLQTVQALGLTPLPTIFWRKPTNAPNKFLGAGMLPAGGYVTLEHEFILVFRKGPPRRFGTGEAREQRRRSAFFWEERNRWFSDAWDLRGASQGRSDGALARRTGAFPLEIPYRLINMFSLVGDRVLDPFAGTGTTLRAAMGLARNSVGFEIAEAVWREARARLGTPPVELNERNRRRLAEHQAWMNAPLPNGRMLKHRHQDYGFPVMTGQEGALALWEVDRI</sequence>
<reference evidence="10" key="1">
    <citation type="submission" date="2013-08" db="EMBL/GenBank/DDBJ databases">
        <authorList>
            <person name="Mendez C."/>
            <person name="Richter M."/>
            <person name="Ferrer M."/>
            <person name="Sanchez J."/>
        </authorList>
    </citation>
    <scope>NUCLEOTIDE SEQUENCE</scope>
</reference>
<evidence type="ECO:0000256" key="3">
    <source>
        <dbReference type="ARBA" id="ARBA00022603"/>
    </source>
</evidence>
<evidence type="ECO:0000256" key="1">
    <source>
        <dbReference type="ARBA" id="ARBA00010203"/>
    </source>
</evidence>
<evidence type="ECO:0000313" key="10">
    <source>
        <dbReference type="EMBL" id="EQD49576.1"/>
    </source>
</evidence>
<keyword evidence="5" id="KW-0949">S-adenosyl-L-methionine</keyword>
<dbReference type="InterPro" id="IPR002941">
    <property type="entry name" value="DNA_methylase_N4/N6"/>
</dbReference>
<reference evidence="10" key="2">
    <citation type="journal article" date="2014" name="ISME J.">
        <title>Microbial stratification in low pH oxic and suboxic macroscopic growths along an acid mine drainage.</title>
        <authorList>
            <person name="Mendez-Garcia C."/>
            <person name="Mesa V."/>
            <person name="Sprenger R.R."/>
            <person name="Richter M."/>
            <person name="Diez M.S."/>
            <person name="Solano J."/>
            <person name="Bargiela R."/>
            <person name="Golyshina O.V."/>
            <person name="Manteca A."/>
            <person name="Ramos J.L."/>
            <person name="Gallego J.R."/>
            <person name="Llorente I."/>
            <person name="Martins Dos Santos V.A."/>
            <person name="Jensen O.N."/>
            <person name="Pelaez A.I."/>
            <person name="Sanchez J."/>
            <person name="Ferrer M."/>
        </authorList>
    </citation>
    <scope>NUCLEOTIDE SEQUENCE</scope>
</reference>
<comment type="catalytic activity">
    <reaction evidence="8">
        <text>a 2'-deoxycytidine in DNA + S-adenosyl-L-methionine = an N(4)-methyl-2'-deoxycytidine in DNA + S-adenosyl-L-homocysteine + H(+)</text>
        <dbReference type="Rhea" id="RHEA:16857"/>
        <dbReference type="Rhea" id="RHEA-COMP:11369"/>
        <dbReference type="Rhea" id="RHEA-COMP:13674"/>
        <dbReference type="ChEBI" id="CHEBI:15378"/>
        <dbReference type="ChEBI" id="CHEBI:57856"/>
        <dbReference type="ChEBI" id="CHEBI:59789"/>
        <dbReference type="ChEBI" id="CHEBI:85452"/>
        <dbReference type="ChEBI" id="CHEBI:137933"/>
        <dbReference type="EC" id="2.1.1.113"/>
    </reaction>
</comment>
<dbReference type="SUPFAM" id="SSF53335">
    <property type="entry name" value="S-adenosyl-L-methionine-dependent methyltransferases"/>
    <property type="match status" value="1"/>
</dbReference>
<proteinExistence type="inferred from homology"/>
<evidence type="ECO:0000256" key="2">
    <source>
        <dbReference type="ARBA" id="ARBA00012185"/>
    </source>
</evidence>
<dbReference type="GO" id="GO:0032259">
    <property type="term" value="P:methylation"/>
    <property type="evidence" value="ECO:0007669"/>
    <property type="project" value="UniProtKB-KW"/>
</dbReference>
<dbReference type="EMBL" id="AUZY01007525">
    <property type="protein sequence ID" value="EQD49576.1"/>
    <property type="molecule type" value="Genomic_DNA"/>
</dbReference>
<accession>T0ZMK8</accession>
<comment type="similarity">
    <text evidence="1">Belongs to the N(4)/N(6)-methyltransferase family. N(4) subfamily.</text>
</comment>
<keyword evidence="6" id="KW-0680">Restriction system</keyword>
<feature type="non-terminal residue" evidence="10">
    <location>
        <position position="340"/>
    </location>
</feature>
<dbReference type="PROSITE" id="PS00093">
    <property type="entry name" value="N4_MTASE"/>
    <property type="match status" value="1"/>
</dbReference>
<evidence type="ECO:0000256" key="6">
    <source>
        <dbReference type="ARBA" id="ARBA00022747"/>
    </source>
</evidence>
<dbReference type="InterPro" id="IPR029063">
    <property type="entry name" value="SAM-dependent_MTases_sf"/>
</dbReference>
<dbReference type="AlphaFoldDB" id="T0ZMK8"/>
<dbReference type="GO" id="GO:0015667">
    <property type="term" value="F:site-specific DNA-methyltransferase (cytosine-N4-specific) activity"/>
    <property type="evidence" value="ECO:0007669"/>
    <property type="project" value="UniProtKB-EC"/>
</dbReference>
<keyword evidence="3 10" id="KW-0489">Methyltransferase</keyword>